<dbReference type="Gene3D" id="3.30.70.360">
    <property type="match status" value="1"/>
</dbReference>
<dbReference type="KEGG" id="gfe:Gferi_25120"/>
<evidence type="ECO:0000313" key="3">
    <source>
        <dbReference type="EMBL" id="AOT72545.1"/>
    </source>
</evidence>
<organism evidence="3 4">
    <name type="scientific">Geosporobacter ferrireducens</name>
    <dbReference type="NCBI Taxonomy" id="1424294"/>
    <lineage>
        <taxon>Bacteria</taxon>
        <taxon>Bacillati</taxon>
        <taxon>Bacillota</taxon>
        <taxon>Clostridia</taxon>
        <taxon>Peptostreptococcales</taxon>
        <taxon>Thermotaleaceae</taxon>
        <taxon>Geosporobacter</taxon>
    </lineage>
</organism>
<dbReference type="RefSeq" id="WP_069980854.1">
    <property type="nucleotide sequence ID" value="NZ_CP017269.1"/>
</dbReference>
<dbReference type="SUPFAM" id="SSF55031">
    <property type="entry name" value="Bacterial exopeptidase dimerisation domain"/>
    <property type="match status" value="1"/>
</dbReference>
<comment type="similarity">
    <text evidence="1">Belongs to the peptidase M20A family.</text>
</comment>
<dbReference type="OrthoDB" id="9781032at2"/>
<accession>A0A1D8GNU5</accession>
<dbReference type="InterPro" id="IPR002933">
    <property type="entry name" value="Peptidase_M20"/>
</dbReference>
<evidence type="ECO:0000313" key="4">
    <source>
        <dbReference type="Proteomes" id="UP000095743"/>
    </source>
</evidence>
<dbReference type="Proteomes" id="UP000095743">
    <property type="component" value="Chromosome"/>
</dbReference>
<dbReference type="GO" id="GO:0016805">
    <property type="term" value="F:dipeptidase activity"/>
    <property type="evidence" value="ECO:0007669"/>
    <property type="project" value="InterPro"/>
</dbReference>
<dbReference type="Gene3D" id="3.40.630.10">
    <property type="entry name" value="Zn peptidases"/>
    <property type="match status" value="1"/>
</dbReference>
<evidence type="ECO:0000259" key="2">
    <source>
        <dbReference type="Pfam" id="PF07687"/>
    </source>
</evidence>
<reference evidence="3 4" key="1">
    <citation type="submission" date="2016-09" db="EMBL/GenBank/DDBJ databases">
        <title>Genomic analysis reveals versatility of anaerobic energy metabolism of Geosporobacter ferrireducens IRF9 of phylum Firmicutes.</title>
        <authorList>
            <person name="Kim S.-J."/>
        </authorList>
    </citation>
    <scope>NUCLEOTIDE SEQUENCE [LARGE SCALE GENOMIC DNA]</scope>
    <source>
        <strain evidence="3 4">IRF9</strain>
    </source>
</reference>
<dbReference type="GO" id="GO:0005737">
    <property type="term" value="C:cytoplasm"/>
    <property type="evidence" value="ECO:0007669"/>
    <property type="project" value="TreeGrafter"/>
</dbReference>
<gene>
    <name evidence="3" type="ORF">Gferi_25120</name>
</gene>
<dbReference type="SUPFAM" id="SSF53187">
    <property type="entry name" value="Zn-dependent exopeptidases"/>
    <property type="match status" value="1"/>
</dbReference>
<dbReference type="InterPro" id="IPR017439">
    <property type="entry name" value="Amidohydrolase"/>
</dbReference>
<proteinExistence type="inferred from homology"/>
<dbReference type="CDD" id="cd03887">
    <property type="entry name" value="M20_Acy1L2"/>
    <property type="match status" value="1"/>
</dbReference>
<dbReference type="PANTHER" id="PTHR30575:SF0">
    <property type="entry name" value="XAA-ARG DIPEPTIDASE"/>
    <property type="match status" value="1"/>
</dbReference>
<dbReference type="EMBL" id="CP017269">
    <property type="protein sequence ID" value="AOT72545.1"/>
    <property type="molecule type" value="Genomic_DNA"/>
</dbReference>
<keyword evidence="4" id="KW-1185">Reference proteome</keyword>
<dbReference type="NCBIfam" id="TIGR01891">
    <property type="entry name" value="amidohydrolases"/>
    <property type="match status" value="1"/>
</dbReference>
<dbReference type="GO" id="GO:0071713">
    <property type="term" value="F:para-aminobenzoyl-glutamate hydrolase activity"/>
    <property type="evidence" value="ECO:0007669"/>
    <property type="project" value="TreeGrafter"/>
</dbReference>
<keyword evidence="3" id="KW-0378">Hydrolase</keyword>
<dbReference type="InterPro" id="IPR011650">
    <property type="entry name" value="Peptidase_M20_dimer"/>
</dbReference>
<dbReference type="InterPro" id="IPR036264">
    <property type="entry name" value="Bact_exopeptidase_dim_dom"/>
</dbReference>
<dbReference type="STRING" id="1424294.Gferi_25120"/>
<evidence type="ECO:0000256" key="1">
    <source>
        <dbReference type="PIRNR" id="PIRNR037226"/>
    </source>
</evidence>
<dbReference type="AlphaFoldDB" id="A0A1D8GNU5"/>
<dbReference type="Pfam" id="PF01546">
    <property type="entry name" value="Peptidase_M20"/>
    <property type="match status" value="1"/>
</dbReference>
<dbReference type="Pfam" id="PF07687">
    <property type="entry name" value="M20_dimer"/>
    <property type="match status" value="1"/>
</dbReference>
<dbReference type="PIRSF" id="PIRSF037226">
    <property type="entry name" value="Amidohydrolase_ACY1L2_prd"/>
    <property type="match status" value="1"/>
</dbReference>
<name>A0A1D8GNU5_9FIRM</name>
<protein>
    <recommendedName>
        <fullName evidence="1">Peptidase M20 domain-containing protein 2</fullName>
    </recommendedName>
</protein>
<dbReference type="GO" id="GO:0046657">
    <property type="term" value="P:folic acid catabolic process"/>
    <property type="evidence" value="ECO:0007669"/>
    <property type="project" value="TreeGrafter"/>
</dbReference>
<dbReference type="InterPro" id="IPR052030">
    <property type="entry name" value="Peptidase_M20/M20A_hydrolases"/>
</dbReference>
<dbReference type="InterPro" id="IPR017144">
    <property type="entry name" value="Xaa-Arg_dipeptidase"/>
</dbReference>
<dbReference type="PANTHER" id="PTHR30575">
    <property type="entry name" value="PEPTIDASE M20"/>
    <property type="match status" value="1"/>
</dbReference>
<sequence length="391" mass="43077">MKNKLFLEIDRMRPELIDMSDYIFDNPELAFKEIKAVKSLTQYLERNGFYVECGLGSLDTAFRAVYENGTGGPTIGLLCEYDALEGLGHGCAHHMQGPSILGAAVAIKECIKEKPFKLVVYGTPGEEGGGGKIIMLREGYLSDIDLALMMHGGPATQTDVKSLAASSINVTFHGKSAHAALKPELGRSALDALLLTFQGVEFLREHVLEDTRMHYTVSDAGGPCNVVPGKTVGSFMLRSYNSIYLKEVTRRFERIVEGAALMTDTTYEIETEKTLESKIPVYKLNELLMNNAELVDAPVRKPAREKTGSTDFGNVTYILPGACIRVAFVDENVSSHSYDFIHEGKTERAHKAVIIAAKILAGTAFDLVHSPNLVKEIQNEFSRTKEKMNIF</sequence>
<feature type="domain" description="Peptidase M20 dimerisation" evidence="2">
    <location>
        <begin position="167"/>
        <end position="258"/>
    </location>
</feature>